<feature type="compositionally biased region" description="Low complexity" evidence="5">
    <location>
        <begin position="9"/>
        <end position="25"/>
    </location>
</feature>
<organism evidence="8">
    <name type="scientific">Drosophila persimilis</name>
    <name type="common">Fruit fly</name>
    <dbReference type="NCBI Taxonomy" id="7234"/>
    <lineage>
        <taxon>Eukaryota</taxon>
        <taxon>Metazoa</taxon>
        <taxon>Ecdysozoa</taxon>
        <taxon>Arthropoda</taxon>
        <taxon>Hexapoda</taxon>
        <taxon>Insecta</taxon>
        <taxon>Pterygota</taxon>
        <taxon>Neoptera</taxon>
        <taxon>Endopterygota</taxon>
        <taxon>Diptera</taxon>
        <taxon>Brachycera</taxon>
        <taxon>Muscomorpha</taxon>
        <taxon>Ephydroidea</taxon>
        <taxon>Drosophilidae</taxon>
        <taxon>Drosophila</taxon>
        <taxon>Sophophora</taxon>
    </lineage>
</organism>
<dbReference type="GO" id="GO:0000122">
    <property type="term" value="P:negative regulation of transcription by RNA polymerase II"/>
    <property type="evidence" value="ECO:0007669"/>
    <property type="project" value="TreeGrafter"/>
</dbReference>
<dbReference type="GO" id="GO:0005634">
    <property type="term" value="C:nucleus"/>
    <property type="evidence" value="ECO:0007669"/>
    <property type="project" value="UniProtKB-SubCell"/>
</dbReference>
<evidence type="ECO:0000313" key="8">
    <source>
        <dbReference type="Proteomes" id="UP000008744"/>
    </source>
</evidence>
<feature type="DNA-binding region" description="HMG box" evidence="4">
    <location>
        <begin position="155"/>
        <end position="223"/>
    </location>
</feature>
<dbReference type="CDD" id="cd22029">
    <property type="entry name" value="HMG-box_SoxC"/>
    <property type="match status" value="1"/>
</dbReference>
<feature type="domain" description="HMG box" evidence="6">
    <location>
        <begin position="155"/>
        <end position="223"/>
    </location>
</feature>
<feature type="region of interest" description="Disordered" evidence="5">
    <location>
        <begin position="388"/>
        <end position="415"/>
    </location>
</feature>
<dbReference type="PhylomeDB" id="B4GCG7"/>
<dbReference type="SMART" id="SM00398">
    <property type="entry name" value="HMG"/>
    <property type="match status" value="1"/>
</dbReference>
<dbReference type="HOGENOM" id="CLU_025599_0_0_1"/>
<dbReference type="SMR" id="B4GCG7"/>
<dbReference type="OMA" id="QDYTGNV"/>
<gene>
    <name evidence="7" type="primary">Dper\GL11646</name>
    <name evidence="7" type="ORF">Dper_GL11646</name>
</gene>
<dbReference type="SUPFAM" id="SSF47095">
    <property type="entry name" value="HMG-box"/>
    <property type="match status" value="1"/>
</dbReference>
<evidence type="ECO:0000256" key="4">
    <source>
        <dbReference type="PROSITE-ProRule" id="PRU00267"/>
    </source>
</evidence>
<dbReference type="GO" id="GO:0008301">
    <property type="term" value="F:DNA binding, bending"/>
    <property type="evidence" value="ECO:0007669"/>
    <property type="project" value="EnsemblMetazoa"/>
</dbReference>
<dbReference type="Gene3D" id="1.10.30.10">
    <property type="entry name" value="High mobility group box domain"/>
    <property type="match status" value="1"/>
</dbReference>
<dbReference type="PROSITE" id="PS50118">
    <property type="entry name" value="HMG_BOX_2"/>
    <property type="match status" value="1"/>
</dbReference>
<evidence type="ECO:0000256" key="2">
    <source>
        <dbReference type="ARBA" id="ARBA00023125"/>
    </source>
</evidence>
<feature type="region of interest" description="Disordered" evidence="5">
    <location>
        <begin position="1"/>
        <end position="117"/>
    </location>
</feature>
<proteinExistence type="predicted"/>
<feature type="compositionally biased region" description="Polar residues" evidence="5">
    <location>
        <begin position="135"/>
        <end position="145"/>
    </location>
</feature>
<protein>
    <submittedName>
        <fullName evidence="7">GL11646</fullName>
    </submittedName>
</protein>
<dbReference type="STRING" id="7234.B4GCG7"/>
<feature type="compositionally biased region" description="Polar residues" evidence="5">
    <location>
        <begin position="50"/>
        <end position="68"/>
    </location>
</feature>
<dbReference type="GO" id="GO:0007420">
    <property type="term" value="P:brain development"/>
    <property type="evidence" value="ECO:0007669"/>
    <property type="project" value="TreeGrafter"/>
</dbReference>
<feature type="compositionally biased region" description="Polar residues" evidence="5">
    <location>
        <begin position="251"/>
        <end position="266"/>
    </location>
</feature>
<accession>B4GCG7</accession>
<dbReference type="AlphaFoldDB" id="B4GCG7"/>
<dbReference type="GO" id="GO:0000978">
    <property type="term" value="F:RNA polymerase II cis-regulatory region sequence-specific DNA binding"/>
    <property type="evidence" value="ECO:0007669"/>
    <property type="project" value="TreeGrafter"/>
</dbReference>
<dbReference type="eggNOG" id="KOG0527">
    <property type="taxonomic scope" value="Eukaryota"/>
</dbReference>
<name>B4GCG7_DROPE</name>
<dbReference type="InterPro" id="IPR009071">
    <property type="entry name" value="HMG_box_dom"/>
</dbReference>
<dbReference type="FunFam" id="1.10.30.10:FF:000007">
    <property type="entry name" value="Transcription factor SOX"/>
    <property type="match status" value="1"/>
</dbReference>
<evidence type="ECO:0000259" key="6">
    <source>
        <dbReference type="PROSITE" id="PS50118"/>
    </source>
</evidence>
<dbReference type="GO" id="GO:0048813">
    <property type="term" value="P:dendrite morphogenesis"/>
    <property type="evidence" value="ECO:0007669"/>
    <property type="project" value="EnsemblMetazoa"/>
</dbReference>
<sequence>MIAEPTQGTLDTNTNTDTDTDSLTNGPAISIATTPINPAPTQPIRIRIRTPTSKTQSEQAITHSTTAVAGTLPVPVPSPVAAAAAAPNPPTPTSTSRSRSRSSMDNERSPAQGTPKMTVIVLDADVVFGSARVPVNSSTPYSDATQTKKHSPGHIKRPMNAFMVWSQMERRKICERTPDLHNAEISKELGRRWQLLSKEDKQPYIAEAEKLRKLHLIEYPNYKYKPQKKQSRSPGALKQNQDADGSEVKNDTQNSTLSTIAINGTPTAGRKSKRSTSTCQTGSVSKRIRNNDTGDTSKPKYNVNVKAPIEQQHNNAVDIMLPSTDNLLSYQSSEYLPLNTNSNADCDLKLHSDLNAGQMENLSPNPRENLTDDVYKYYSFFANSTDNEDSQLEVNSSSNSHHNQSDPAAGLMENLSDIGPLNATEEFSEDVQKYLPFCDESLLDVNSVNNNGTNNSSHTNFSDCHNIIEDNILNDANLHSASHQIPPYVPDTPECFVEDCAGGDNSSSHQVQPQTVTMNIEIHNSTRLYGGGGDGGHTFQNDDFNPIPTAAEDSECSILTASHSPQFVFSSISNSFVESDAMGSHPCTYITQDYTGNVIETNNDLNYTAHDNNGALLAYTSEDLPLQPTGSHLEFNTNKYEFESYYKM</sequence>
<keyword evidence="2 4" id="KW-0238">DNA-binding</keyword>
<evidence type="ECO:0000256" key="3">
    <source>
        <dbReference type="ARBA" id="ARBA00023242"/>
    </source>
</evidence>
<evidence type="ECO:0000256" key="1">
    <source>
        <dbReference type="ARBA" id="ARBA00004123"/>
    </source>
</evidence>
<feature type="compositionally biased region" description="Polar residues" evidence="5">
    <location>
        <begin position="275"/>
        <end position="284"/>
    </location>
</feature>
<dbReference type="GO" id="GO:0007552">
    <property type="term" value="P:metamorphosis"/>
    <property type="evidence" value="ECO:0007669"/>
    <property type="project" value="EnsemblMetazoa"/>
</dbReference>
<dbReference type="PANTHER" id="PTHR10270">
    <property type="entry name" value="SOX TRANSCRIPTION FACTOR"/>
    <property type="match status" value="1"/>
</dbReference>
<dbReference type="PANTHER" id="PTHR10270:SF323">
    <property type="entry name" value="TRANSCRIPTION FACTOR SOX-14-RELATED"/>
    <property type="match status" value="1"/>
</dbReference>
<reference evidence="7 8" key="1">
    <citation type="journal article" date="2007" name="Nature">
        <title>Evolution of genes and genomes on the Drosophila phylogeny.</title>
        <authorList>
            <consortium name="Drosophila 12 Genomes Consortium"/>
            <person name="Clark A.G."/>
            <person name="Eisen M.B."/>
            <person name="Smith D.R."/>
            <person name="Bergman C.M."/>
            <person name="Oliver B."/>
            <person name="Markow T.A."/>
            <person name="Kaufman T.C."/>
            <person name="Kellis M."/>
            <person name="Gelbart W."/>
            <person name="Iyer V.N."/>
            <person name="Pollard D.A."/>
            <person name="Sackton T.B."/>
            <person name="Larracuente A.M."/>
            <person name="Singh N.D."/>
            <person name="Abad J.P."/>
            <person name="Abt D.N."/>
            <person name="Adryan B."/>
            <person name="Aguade M."/>
            <person name="Akashi H."/>
            <person name="Anderson W.W."/>
            <person name="Aquadro C.F."/>
            <person name="Ardell D.H."/>
            <person name="Arguello R."/>
            <person name="Artieri C.G."/>
            <person name="Barbash D.A."/>
            <person name="Barker D."/>
            <person name="Barsanti P."/>
            <person name="Batterham P."/>
            <person name="Batzoglou S."/>
            <person name="Begun D."/>
            <person name="Bhutkar A."/>
            <person name="Blanco E."/>
            <person name="Bosak S.A."/>
            <person name="Bradley R.K."/>
            <person name="Brand A.D."/>
            <person name="Brent M.R."/>
            <person name="Brooks A.N."/>
            <person name="Brown R.H."/>
            <person name="Butlin R.K."/>
            <person name="Caggese C."/>
            <person name="Calvi B.R."/>
            <person name="Bernardo de Carvalho A."/>
            <person name="Caspi A."/>
            <person name="Castrezana S."/>
            <person name="Celniker S.E."/>
            <person name="Chang J.L."/>
            <person name="Chapple C."/>
            <person name="Chatterji S."/>
            <person name="Chinwalla A."/>
            <person name="Civetta A."/>
            <person name="Clifton S.W."/>
            <person name="Comeron J.M."/>
            <person name="Costello J.C."/>
            <person name="Coyne J.A."/>
            <person name="Daub J."/>
            <person name="David R.G."/>
            <person name="Delcher A.L."/>
            <person name="Delehaunty K."/>
            <person name="Do C.B."/>
            <person name="Ebling H."/>
            <person name="Edwards K."/>
            <person name="Eickbush T."/>
            <person name="Evans J.D."/>
            <person name="Filipski A."/>
            <person name="Findeiss S."/>
            <person name="Freyhult E."/>
            <person name="Fulton L."/>
            <person name="Fulton R."/>
            <person name="Garcia A.C."/>
            <person name="Gardiner A."/>
            <person name="Garfield D.A."/>
            <person name="Garvin B.E."/>
            <person name="Gibson G."/>
            <person name="Gilbert D."/>
            <person name="Gnerre S."/>
            <person name="Godfrey J."/>
            <person name="Good R."/>
            <person name="Gotea V."/>
            <person name="Gravely B."/>
            <person name="Greenberg A.J."/>
            <person name="Griffiths-Jones S."/>
            <person name="Gross S."/>
            <person name="Guigo R."/>
            <person name="Gustafson E.A."/>
            <person name="Haerty W."/>
            <person name="Hahn M.W."/>
            <person name="Halligan D.L."/>
            <person name="Halpern A.L."/>
            <person name="Halter G.M."/>
            <person name="Han M.V."/>
            <person name="Heger A."/>
            <person name="Hillier L."/>
            <person name="Hinrichs A.S."/>
            <person name="Holmes I."/>
            <person name="Hoskins R.A."/>
            <person name="Hubisz M.J."/>
            <person name="Hultmark D."/>
            <person name="Huntley M.A."/>
            <person name="Jaffe D.B."/>
            <person name="Jagadeeshan S."/>
            <person name="Jeck W.R."/>
            <person name="Johnson J."/>
            <person name="Jones C.D."/>
            <person name="Jordan W.C."/>
            <person name="Karpen G.H."/>
            <person name="Kataoka E."/>
            <person name="Keightley P.D."/>
            <person name="Kheradpour P."/>
            <person name="Kirkness E.F."/>
            <person name="Koerich L.B."/>
            <person name="Kristiansen K."/>
            <person name="Kudrna D."/>
            <person name="Kulathinal R.J."/>
            <person name="Kumar S."/>
            <person name="Kwok R."/>
            <person name="Lander E."/>
            <person name="Langley C.H."/>
            <person name="Lapoint R."/>
            <person name="Lazzaro B.P."/>
            <person name="Lee S.J."/>
            <person name="Levesque L."/>
            <person name="Li R."/>
            <person name="Lin C.F."/>
            <person name="Lin M.F."/>
            <person name="Lindblad-Toh K."/>
            <person name="Llopart A."/>
            <person name="Long M."/>
            <person name="Low L."/>
            <person name="Lozovsky E."/>
            <person name="Lu J."/>
            <person name="Luo M."/>
            <person name="Machado C.A."/>
            <person name="Makalowski W."/>
            <person name="Marzo M."/>
            <person name="Matsuda M."/>
            <person name="Matzkin L."/>
            <person name="McAllister B."/>
            <person name="McBride C.S."/>
            <person name="McKernan B."/>
            <person name="McKernan K."/>
            <person name="Mendez-Lago M."/>
            <person name="Minx P."/>
            <person name="Mollenhauer M.U."/>
            <person name="Montooth K."/>
            <person name="Mount S.M."/>
            <person name="Mu X."/>
            <person name="Myers E."/>
            <person name="Negre B."/>
            <person name="Newfeld S."/>
            <person name="Nielsen R."/>
            <person name="Noor M.A."/>
            <person name="O'Grady P."/>
            <person name="Pachter L."/>
            <person name="Papaceit M."/>
            <person name="Parisi M.J."/>
            <person name="Parisi M."/>
            <person name="Parts L."/>
            <person name="Pedersen J.S."/>
            <person name="Pesole G."/>
            <person name="Phillippy A.M."/>
            <person name="Ponting C.P."/>
            <person name="Pop M."/>
            <person name="Porcelli D."/>
            <person name="Powell J.R."/>
            <person name="Prohaska S."/>
            <person name="Pruitt K."/>
            <person name="Puig M."/>
            <person name="Quesneville H."/>
            <person name="Ram K.R."/>
            <person name="Rand D."/>
            <person name="Rasmussen M.D."/>
            <person name="Reed L.K."/>
            <person name="Reenan R."/>
            <person name="Reily A."/>
            <person name="Remington K.A."/>
            <person name="Rieger T.T."/>
            <person name="Ritchie M.G."/>
            <person name="Robin C."/>
            <person name="Rogers Y.H."/>
            <person name="Rohde C."/>
            <person name="Rozas J."/>
            <person name="Rubenfield M.J."/>
            <person name="Ruiz A."/>
            <person name="Russo S."/>
            <person name="Salzberg S.L."/>
            <person name="Sanchez-Gracia A."/>
            <person name="Saranga D.J."/>
            <person name="Sato H."/>
            <person name="Schaeffer S.W."/>
            <person name="Schatz M.C."/>
            <person name="Schlenke T."/>
            <person name="Schwartz R."/>
            <person name="Segarra C."/>
            <person name="Singh R.S."/>
            <person name="Sirot L."/>
            <person name="Sirota M."/>
            <person name="Sisneros N.B."/>
            <person name="Smith C.D."/>
            <person name="Smith T.F."/>
            <person name="Spieth J."/>
            <person name="Stage D.E."/>
            <person name="Stark A."/>
            <person name="Stephan W."/>
            <person name="Strausberg R.L."/>
            <person name="Strempel S."/>
            <person name="Sturgill D."/>
            <person name="Sutton G."/>
            <person name="Sutton G.G."/>
            <person name="Tao W."/>
            <person name="Teichmann S."/>
            <person name="Tobari Y.N."/>
            <person name="Tomimura Y."/>
            <person name="Tsolas J.M."/>
            <person name="Valente V.L."/>
            <person name="Venter E."/>
            <person name="Venter J.C."/>
            <person name="Vicario S."/>
            <person name="Vieira F.G."/>
            <person name="Vilella A.J."/>
            <person name="Villasante A."/>
            <person name="Walenz B."/>
            <person name="Wang J."/>
            <person name="Wasserman M."/>
            <person name="Watts T."/>
            <person name="Wilson D."/>
            <person name="Wilson R.K."/>
            <person name="Wing R.A."/>
            <person name="Wolfner M.F."/>
            <person name="Wong A."/>
            <person name="Wong G.K."/>
            <person name="Wu C.I."/>
            <person name="Wu G."/>
            <person name="Yamamoto D."/>
            <person name="Yang H.P."/>
            <person name="Yang S.P."/>
            <person name="Yorke J.A."/>
            <person name="Yoshida K."/>
            <person name="Zdobnov E."/>
            <person name="Zhang P."/>
            <person name="Zhang Y."/>
            <person name="Zimin A.V."/>
            <person name="Baldwin J."/>
            <person name="Abdouelleil A."/>
            <person name="Abdulkadir J."/>
            <person name="Abebe A."/>
            <person name="Abera B."/>
            <person name="Abreu J."/>
            <person name="Acer S.C."/>
            <person name="Aftuck L."/>
            <person name="Alexander A."/>
            <person name="An P."/>
            <person name="Anderson E."/>
            <person name="Anderson S."/>
            <person name="Arachi H."/>
            <person name="Azer M."/>
            <person name="Bachantsang P."/>
            <person name="Barry A."/>
            <person name="Bayul T."/>
            <person name="Berlin A."/>
            <person name="Bessette D."/>
            <person name="Bloom T."/>
            <person name="Blye J."/>
            <person name="Boguslavskiy L."/>
            <person name="Bonnet C."/>
            <person name="Boukhgalter B."/>
            <person name="Bourzgui I."/>
            <person name="Brown A."/>
            <person name="Cahill P."/>
            <person name="Channer S."/>
            <person name="Cheshatsang Y."/>
            <person name="Chuda L."/>
            <person name="Citroen M."/>
            <person name="Collymore A."/>
            <person name="Cooke P."/>
            <person name="Costello M."/>
            <person name="D'Aco K."/>
            <person name="Daza R."/>
            <person name="De Haan G."/>
            <person name="DeGray S."/>
            <person name="DeMaso C."/>
            <person name="Dhargay N."/>
            <person name="Dooley K."/>
            <person name="Dooley E."/>
            <person name="Doricent M."/>
            <person name="Dorje P."/>
            <person name="Dorjee K."/>
            <person name="Dupes A."/>
            <person name="Elong R."/>
            <person name="Falk J."/>
            <person name="Farina A."/>
            <person name="Faro S."/>
            <person name="Ferguson D."/>
            <person name="Fisher S."/>
            <person name="Foley C.D."/>
            <person name="Franke A."/>
            <person name="Friedrich D."/>
            <person name="Gadbois L."/>
            <person name="Gearin G."/>
            <person name="Gearin C.R."/>
            <person name="Giannoukos G."/>
            <person name="Goode T."/>
            <person name="Graham J."/>
            <person name="Grandbois E."/>
            <person name="Grewal S."/>
            <person name="Gyaltsen K."/>
            <person name="Hafez N."/>
            <person name="Hagos B."/>
            <person name="Hall J."/>
            <person name="Henson C."/>
            <person name="Hollinger A."/>
            <person name="Honan T."/>
            <person name="Huard M.D."/>
            <person name="Hughes L."/>
            <person name="Hurhula B."/>
            <person name="Husby M.E."/>
            <person name="Kamat A."/>
            <person name="Kanga B."/>
            <person name="Kashin S."/>
            <person name="Khazanovich D."/>
            <person name="Kisner P."/>
            <person name="Lance K."/>
            <person name="Lara M."/>
            <person name="Lee W."/>
            <person name="Lennon N."/>
            <person name="Letendre F."/>
            <person name="LeVine R."/>
            <person name="Lipovsky A."/>
            <person name="Liu X."/>
            <person name="Liu J."/>
            <person name="Liu S."/>
            <person name="Lokyitsang T."/>
            <person name="Lokyitsang Y."/>
            <person name="Lubonja R."/>
            <person name="Lui A."/>
            <person name="MacDonald P."/>
            <person name="Magnisalis V."/>
            <person name="Maru K."/>
            <person name="Matthews C."/>
            <person name="McCusker W."/>
            <person name="McDonough S."/>
            <person name="Mehta T."/>
            <person name="Meldrim J."/>
            <person name="Meneus L."/>
            <person name="Mihai O."/>
            <person name="Mihalev A."/>
            <person name="Mihova T."/>
            <person name="Mittelman R."/>
            <person name="Mlenga V."/>
            <person name="Montmayeur A."/>
            <person name="Mulrain L."/>
            <person name="Navidi A."/>
            <person name="Naylor J."/>
            <person name="Negash T."/>
            <person name="Nguyen T."/>
            <person name="Nguyen N."/>
            <person name="Nicol R."/>
            <person name="Norbu C."/>
            <person name="Norbu N."/>
            <person name="Novod N."/>
            <person name="O'Neill B."/>
            <person name="Osman S."/>
            <person name="Markiewicz E."/>
            <person name="Oyono O.L."/>
            <person name="Patti C."/>
            <person name="Phunkhang P."/>
            <person name="Pierre F."/>
            <person name="Priest M."/>
            <person name="Raghuraman S."/>
            <person name="Rege F."/>
            <person name="Reyes R."/>
            <person name="Rise C."/>
            <person name="Rogov P."/>
            <person name="Ross K."/>
            <person name="Ryan E."/>
            <person name="Settipalli S."/>
            <person name="Shea T."/>
            <person name="Sherpa N."/>
            <person name="Shi L."/>
            <person name="Shih D."/>
            <person name="Sparrow T."/>
            <person name="Spaulding J."/>
            <person name="Stalker J."/>
            <person name="Stange-Thomann N."/>
            <person name="Stavropoulos S."/>
            <person name="Stone C."/>
            <person name="Strader C."/>
            <person name="Tesfaye S."/>
            <person name="Thomson T."/>
            <person name="Thoulutsang Y."/>
            <person name="Thoulutsang D."/>
            <person name="Topham K."/>
            <person name="Topping I."/>
            <person name="Tsamla T."/>
            <person name="Vassiliev H."/>
            <person name="Vo A."/>
            <person name="Wangchuk T."/>
            <person name="Wangdi T."/>
            <person name="Weiand M."/>
            <person name="Wilkinson J."/>
            <person name="Wilson A."/>
            <person name="Yadav S."/>
            <person name="Young G."/>
            <person name="Yu Q."/>
            <person name="Zembek L."/>
            <person name="Zhong D."/>
            <person name="Zimmer A."/>
            <person name="Zwirko Z."/>
            <person name="Jaffe D.B."/>
            <person name="Alvarez P."/>
            <person name="Brockman W."/>
            <person name="Butler J."/>
            <person name="Chin C."/>
            <person name="Gnerre S."/>
            <person name="Grabherr M."/>
            <person name="Kleber M."/>
            <person name="Mauceli E."/>
            <person name="MacCallum I."/>
        </authorList>
    </citation>
    <scope>NUCLEOTIDE SEQUENCE [LARGE SCALE GENOMIC DNA]</scope>
    <source>
        <strain evidence="8">MSH-3 / Tucson 14011-0111.49</strain>
    </source>
</reference>
<dbReference type="GO" id="GO:0016322">
    <property type="term" value="P:neuron remodeling"/>
    <property type="evidence" value="ECO:0007669"/>
    <property type="project" value="EnsemblMetazoa"/>
</dbReference>
<dbReference type="OrthoDB" id="6247875at2759"/>
<dbReference type="GO" id="GO:0001228">
    <property type="term" value="F:DNA-binding transcription activator activity, RNA polymerase II-specific"/>
    <property type="evidence" value="ECO:0007669"/>
    <property type="project" value="TreeGrafter"/>
</dbReference>
<feature type="compositionally biased region" description="Basic and acidic residues" evidence="5">
    <location>
        <begin position="289"/>
        <end position="298"/>
    </location>
</feature>
<feature type="region of interest" description="Disordered" evidence="5">
    <location>
        <begin position="133"/>
        <end position="155"/>
    </location>
</feature>
<keyword evidence="8" id="KW-1185">Reference proteome</keyword>
<dbReference type="EMBL" id="CH479181">
    <property type="protein sequence ID" value="EDW32444.1"/>
    <property type="molecule type" value="Genomic_DNA"/>
</dbReference>
<feature type="region of interest" description="Disordered" evidence="5">
    <location>
        <begin position="225"/>
        <end position="301"/>
    </location>
</feature>
<dbReference type="KEGG" id="dpe:6591043"/>
<dbReference type="InterPro" id="IPR050140">
    <property type="entry name" value="SRY-related_HMG-box_TF-like"/>
</dbReference>
<dbReference type="Proteomes" id="UP000008744">
    <property type="component" value="Unassembled WGS sequence"/>
</dbReference>
<keyword evidence="3 4" id="KW-0539">Nucleus</keyword>
<dbReference type="GO" id="GO:1904801">
    <property type="term" value="P:positive regulation of neuron remodeling"/>
    <property type="evidence" value="ECO:0007669"/>
    <property type="project" value="EnsemblMetazoa"/>
</dbReference>
<evidence type="ECO:0000313" key="7">
    <source>
        <dbReference type="EMBL" id="EDW32444.1"/>
    </source>
</evidence>
<evidence type="ECO:0000256" key="5">
    <source>
        <dbReference type="SAM" id="MobiDB-lite"/>
    </source>
</evidence>
<dbReference type="InterPro" id="IPR036910">
    <property type="entry name" value="HMG_box_dom_sf"/>
</dbReference>
<comment type="subcellular location">
    <subcellularLocation>
        <location evidence="1">Nucleus</location>
    </subcellularLocation>
</comment>
<dbReference type="Pfam" id="PF00505">
    <property type="entry name" value="HMG_box"/>
    <property type="match status" value="1"/>
</dbReference>